<name>A0A8H3J8W4_9LECA</name>
<dbReference type="EMBL" id="CAJPDR010000818">
    <property type="protein sequence ID" value="CAF9942819.1"/>
    <property type="molecule type" value="Genomic_DNA"/>
</dbReference>
<reference evidence="6" key="1">
    <citation type="submission" date="2021-03" db="EMBL/GenBank/DDBJ databases">
        <authorList>
            <person name="Tagirdzhanova G."/>
        </authorList>
    </citation>
    <scope>NUCLEOTIDE SEQUENCE</scope>
</reference>
<feature type="region of interest" description="Disordered" evidence="5">
    <location>
        <begin position="360"/>
        <end position="413"/>
    </location>
</feature>
<feature type="compositionally biased region" description="Basic and acidic residues" evidence="5">
    <location>
        <begin position="770"/>
        <end position="783"/>
    </location>
</feature>
<feature type="region of interest" description="Disordered" evidence="5">
    <location>
        <begin position="194"/>
        <end position="213"/>
    </location>
</feature>
<evidence type="ECO:0000256" key="1">
    <source>
        <dbReference type="ARBA" id="ARBA00007374"/>
    </source>
</evidence>
<feature type="compositionally biased region" description="Polar residues" evidence="5">
    <location>
        <begin position="866"/>
        <end position="878"/>
    </location>
</feature>
<dbReference type="GO" id="GO:0000824">
    <property type="term" value="F:inositol-1,4,5,6-tetrakisphosphate 3-kinase activity"/>
    <property type="evidence" value="ECO:0007669"/>
    <property type="project" value="TreeGrafter"/>
</dbReference>
<feature type="compositionally biased region" description="Polar residues" evidence="5">
    <location>
        <begin position="196"/>
        <end position="213"/>
    </location>
</feature>
<feature type="region of interest" description="Disordered" evidence="5">
    <location>
        <begin position="969"/>
        <end position="988"/>
    </location>
</feature>
<evidence type="ECO:0000256" key="4">
    <source>
        <dbReference type="RuleBase" id="RU363090"/>
    </source>
</evidence>
<evidence type="ECO:0000256" key="3">
    <source>
        <dbReference type="ARBA" id="ARBA00022777"/>
    </source>
</evidence>
<gene>
    <name evidence="6" type="ORF">ALECFALPRED_010091</name>
</gene>
<feature type="compositionally biased region" description="Polar residues" evidence="5">
    <location>
        <begin position="1"/>
        <end position="18"/>
    </location>
</feature>
<feature type="compositionally biased region" description="Polar residues" evidence="5">
    <location>
        <begin position="760"/>
        <end position="769"/>
    </location>
</feature>
<dbReference type="OrthoDB" id="2573163at2759"/>
<dbReference type="GO" id="GO:0005634">
    <property type="term" value="C:nucleus"/>
    <property type="evidence" value="ECO:0007669"/>
    <property type="project" value="TreeGrafter"/>
</dbReference>
<dbReference type="GO" id="GO:0005737">
    <property type="term" value="C:cytoplasm"/>
    <property type="evidence" value="ECO:0007669"/>
    <property type="project" value="TreeGrafter"/>
</dbReference>
<evidence type="ECO:0000256" key="5">
    <source>
        <dbReference type="SAM" id="MobiDB-lite"/>
    </source>
</evidence>
<sequence length="1370" mass="151847">MSKSFSASENSSPFNSVRSFGPFCDSNHVPSTTPQAKSKAITGPALARRDRADELLQSTADSLDHPNGNPCILGSNGVLDDYEGSDPNTPRLPPTKLGNFDFESIPQEATVSLNTSDQLPPVSVSPQLEFRKFSYPSSGVAASTFSSSLPEPGTQILDKPKGRDQGAPAFSYSQDILHVRTWLERSEKAYNHRPTNENISLPYTTPTKSHGITNNSRMARTWVQERAHTSIGLDSERPMAMGAREEAFSEEKRNRSSSRSSQNRVEKKIEATMADAEPSSYPRSRKSSHVLGLFKENKSSHDIKTGQERQRTTSDTSIAAYPSGTSVRADETFRSGHEAQSALGDTHDRAEALGIVEKPLPMRPPHEQRHSQSKKQSQLHQQLPRISSTAKSSSTNGLKKSRSDTDLNVDNLRPSIVKGQEKLEGVSEYNIPPRLLQEIRDYHNLTTPFHDKFRSTQPKSTDINLVSKGEETTHRYRKAQMPRIEDPDKVNIPKVAGDPENEEEESEHISSALYYPHQAPSPDALEDISIDDARKRKDVQLETQPDLPDPALPITYEDEKAEDVDIALQVHNKNRYLHGDLPKARPSSAESDADVYSEAGFSSASDSEYESLDETRISTSLEDSSPTDDAEATPRASPKPGQSYLLSRSRKTHRGPKAPLGAVELKPYNHQVGGHTTVFRFSKRAVCKQLTNRENEFYEVIERQHPDLLRFLPRYIGVLNVTYRKAPKNKKANAEGEAASAEGASKPSPGLECGGPESGLASSDGNHSQLHPESKLQDSEEPPRTVSRSQQTGPVPQVIFANNRHIIPEKLYPLPSRTSGLHSGLYISGHNSHVDQNTQGGQGDGLGLGDQDNGQEARPSLHKHNNSWGATTVNTKLQEQILREVFGPRTSRRPRRGNQKLQRVSEESDRRRPTTQRTSILSPIHDKNQDGLNTKDPNTDSKSEAKSKAGAENPSRSQQRHDDLIRQSQSANAKMENPQTGLAVNGKLNGMPIAESRIIKRRHSDVNLQRKGNMDSNERSELEYYEDDGYGGDEEDAIFAMDMDVLPAAGPLAERELPIPIDSQTPAESNYRQAQNTLNDAEGSSLSPCNLFGTEMLSATPSNPKQAQLQPDERVQHFLLLEDLTSGMDKPCVLDLKMGTRQYGIDADEKKKKSQRRKCKGTTSQQLGVRLCGMQVWNAKEQSYLFEDKYFGRDLKAGHEFQAALTRFLYDGLSYTSVSTHVAILLEKICKLEDIIRDLPGYRFYSSSLLMLYDGGAKGSPESAKTGRTASGETHKKATSSINIKIVDFANCVTAEDELPESVPCPPHDPDGIDKGYLRGLRSLRMYLQRIWKDAKHQENADMGRPESSVTMPSAWKVDDPAEDHGHVSM</sequence>
<feature type="region of interest" description="Disordered" evidence="5">
    <location>
        <begin position="232"/>
        <end position="348"/>
    </location>
</feature>
<dbReference type="PANTHER" id="PTHR12400:SF21">
    <property type="entry name" value="KINASE"/>
    <property type="match status" value="1"/>
</dbReference>
<feature type="compositionally biased region" description="Basic and acidic residues" evidence="5">
    <location>
        <begin position="937"/>
        <end position="949"/>
    </location>
</feature>
<dbReference type="SUPFAM" id="SSF56104">
    <property type="entry name" value="SAICAR synthase-like"/>
    <property type="match status" value="1"/>
</dbReference>
<protein>
    <recommendedName>
        <fullName evidence="4">Kinase</fullName>
        <ecNumber evidence="4">2.7.-.-</ecNumber>
    </recommendedName>
</protein>
<feature type="compositionally biased region" description="Basic and acidic residues" evidence="5">
    <location>
        <begin position="243"/>
        <end position="254"/>
    </location>
</feature>
<dbReference type="Proteomes" id="UP000664203">
    <property type="component" value="Unassembled WGS sequence"/>
</dbReference>
<feature type="region of interest" description="Disordered" evidence="5">
    <location>
        <begin position="578"/>
        <end position="662"/>
    </location>
</feature>
<feature type="compositionally biased region" description="Polar residues" evidence="5">
    <location>
        <begin position="384"/>
        <end position="398"/>
    </location>
</feature>
<feature type="compositionally biased region" description="Basic and acidic residues" evidence="5">
    <location>
        <begin position="328"/>
        <end position="337"/>
    </location>
</feature>
<feature type="region of interest" description="Disordered" evidence="5">
    <location>
        <begin position="1338"/>
        <end position="1370"/>
    </location>
</feature>
<dbReference type="Gene3D" id="3.30.470.160">
    <property type="entry name" value="Inositol polyphosphate kinase"/>
    <property type="match status" value="1"/>
</dbReference>
<dbReference type="Pfam" id="PF03770">
    <property type="entry name" value="IPK"/>
    <property type="match status" value="1"/>
</dbReference>
<feature type="compositionally biased region" description="Basic and acidic residues" evidence="5">
    <location>
        <begin position="903"/>
        <end position="912"/>
    </location>
</feature>
<dbReference type="EC" id="2.7.-.-" evidence="4"/>
<dbReference type="InterPro" id="IPR005522">
    <property type="entry name" value="IPK"/>
</dbReference>
<dbReference type="GO" id="GO:0032958">
    <property type="term" value="P:inositol phosphate biosynthetic process"/>
    <property type="evidence" value="ECO:0007669"/>
    <property type="project" value="InterPro"/>
</dbReference>
<proteinExistence type="inferred from homology"/>
<dbReference type="PANTHER" id="PTHR12400">
    <property type="entry name" value="INOSITOL POLYPHOSPHATE KINASE"/>
    <property type="match status" value="1"/>
</dbReference>
<dbReference type="GO" id="GO:0008440">
    <property type="term" value="F:inositol-1,4,5-trisphosphate 3-kinase activity"/>
    <property type="evidence" value="ECO:0007669"/>
    <property type="project" value="TreeGrafter"/>
</dbReference>
<comment type="caution">
    <text evidence="6">The sequence shown here is derived from an EMBL/GenBank/DDBJ whole genome shotgun (WGS) entry which is preliminary data.</text>
</comment>
<dbReference type="GO" id="GO:0046854">
    <property type="term" value="P:phosphatidylinositol phosphate biosynthetic process"/>
    <property type="evidence" value="ECO:0007669"/>
    <property type="project" value="TreeGrafter"/>
</dbReference>
<organism evidence="6 7">
    <name type="scientific">Alectoria fallacina</name>
    <dbReference type="NCBI Taxonomy" id="1903189"/>
    <lineage>
        <taxon>Eukaryota</taxon>
        <taxon>Fungi</taxon>
        <taxon>Dikarya</taxon>
        <taxon>Ascomycota</taxon>
        <taxon>Pezizomycotina</taxon>
        <taxon>Lecanoromycetes</taxon>
        <taxon>OSLEUM clade</taxon>
        <taxon>Lecanoromycetidae</taxon>
        <taxon>Lecanorales</taxon>
        <taxon>Lecanorineae</taxon>
        <taxon>Parmeliaceae</taxon>
        <taxon>Alectoria</taxon>
    </lineage>
</organism>
<feature type="compositionally biased region" description="Low complexity" evidence="5">
    <location>
        <begin position="735"/>
        <end position="750"/>
    </location>
</feature>
<feature type="compositionally biased region" description="Low complexity" evidence="5">
    <location>
        <begin position="374"/>
        <end position="383"/>
    </location>
</feature>
<dbReference type="InterPro" id="IPR038286">
    <property type="entry name" value="IPK_sf"/>
</dbReference>
<evidence type="ECO:0000256" key="2">
    <source>
        <dbReference type="ARBA" id="ARBA00022679"/>
    </source>
</evidence>
<keyword evidence="3 4" id="KW-0418">Kinase</keyword>
<feature type="region of interest" description="Disordered" evidence="5">
    <location>
        <begin position="59"/>
        <end position="87"/>
    </location>
</feature>
<accession>A0A8H3J8W4</accession>
<evidence type="ECO:0000313" key="7">
    <source>
        <dbReference type="Proteomes" id="UP000664203"/>
    </source>
</evidence>
<feature type="compositionally biased region" description="Polar residues" evidence="5">
    <location>
        <begin position="969"/>
        <end position="982"/>
    </location>
</feature>
<keyword evidence="7" id="KW-1185">Reference proteome</keyword>
<evidence type="ECO:0000313" key="6">
    <source>
        <dbReference type="EMBL" id="CAF9942819.1"/>
    </source>
</evidence>
<feature type="region of interest" description="Disordered" evidence="5">
    <location>
        <begin position="727"/>
        <end position="796"/>
    </location>
</feature>
<feature type="region of interest" description="Disordered" evidence="5">
    <location>
        <begin position="467"/>
        <end position="509"/>
    </location>
</feature>
<feature type="region of interest" description="Disordered" evidence="5">
    <location>
        <begin position="825"/>
        <end position="964"/>
    </location>
</feature>
<feature type="compositionally biased region" description="Basic and acidic residues" evidence="5">
    <location>
        <begin position="1357"/>
        <end position="1370"/>
    </location>
</feature>
<comment type="similarity">
    <text evidence="1 4">Belongs to the inositol phosphokinase (IPK) family.</text>
</comment>
<feature type="region of interest" description="Disordered" evidence="5">
    <location>
        <begin position="1"/>
        <end position="44"/>
    </location>
</feature>
<feature type="compositionally biased region" description="Basic and acidic residues" evidence="5">
    <location>
        <begin position="295"/>
        <end position="312"/>
    </location>
</feature>
<keyword evidence="2 4" id="KW-0808">Transferase</keyword>